<dbReference type="Proteomes" id="UP000886520">
    <property type="component" value="Chromosome 19"/>
</dbReference>
<dbReference type="GO" id="GO:0008270">
    <property type="term" value="F:zinc ion binding"/>
    <property type="evidence" value="ECO:0007669"/>
    <property type="project" value="UniProtKB-KW"/>
</dbReference>
<name>A0A9D4UBY9_ADICA</name>
<evidence type="ECO:0000256" key="2">
    <source>
        <dbReference type="SAM" id="MobiDB-lite"/>
    </source>
</evidence>
<keyword evidence="1" id="KW-0862">Zinc</keyword>
<accession>A0A9D4UBY9</accession>
<organism evidence="4 5">
    <name type="scientific">Adiantum capillus-veneris</name>
    <name type="common">Maidenhair fern</name>
    <dbReference type="NCBI Taxonomy" id="13818"/>
    <lineage>
        <taxon>Eukaryota</taxon>
        <taxon>Viridiplantae</taxon>
        <taxon>Streptophyta</taxon>
        <taxon>Embryophyta</taxon>
        <taxon>Tracheophyta</taxon>
        <taxon>Polypodiopsida</taxon>
        <taxon>Polypodiidae</taxon>
        <taxon>Polypodiales</taxon>
        <taxon>Pteridineae</taxon>
        <taxon>Pteridaceae</taxon>
        <taxon>Vittarioideae</taxon>
        <taxon>Adiantum</taxon>
    </lineage>
</organism>
<dbReference type="AlphaFoldDB" id="A0A9D4UBY9"/>
<proteinExistence type="predicted"/>
<dbReference type="InterPro" id="IPR000315">
    <property type="entry name" value="Znf_B-box"/>
</dbReference>
<evidence type="ECO:0000313" key="5">
    <source>
        <dbReference type="Proteomes" id="UP000886520"/>
    </source>
</evidence>
<sequence length="323" mass="35610">MGKEEQWVEALLGETYFGACTTHASVRKNERNVFCAHCHVAICQHCLPYHLNHSLLQIRRYVYHDVIRLHDIEKLVDCDHVQSYIVNSAKVVFLNQRPQSRPAKGVGNACETCDRILQDGWRFCSLACKVDASLNKGHNGGCGKGLKAIVSAPWSAYEKDSDEQLSPNCVFPEPTLSSLSPSSSVSTADDTSRAHPTLPQSTELSKLVGSTSPSTSNSIKSLNSVNSPGTLKWARTLKWPPNTAKLAKRLPFTQYGKLSITAKLPSGNILHASKPFDSFEQCLDYRYPSSADMPLEVAACGQYEGNFSLAKRRKGTPHRSPSF</sequence>
<dbReference type="InterPro" id="IPR006734">
    <property type="entry name" value="PLATZ"/>
</dbReference>
<reference evidence="4" key="1">
    <citation type="submission" date="2021-01" db="EMBL/GenBank/DDBJ databases">
        <title>Adiantum capillus-veneris genome.</title>
        <authorList>
            <person name="Fang Y."/>
            <person name="Liao Q."/>
        </authorList>
    </citation>
    <scope>NUCLEOTIDE SEQUENCE</scope>
    <source>
        <strain evidence="4">H3</strain>
        <tissue evidence="4">Leaf</tissue>
    </source>
</reference>
<keyword evidence="1" id="KW-0479">Metal-binding</keyword>
<gene>
    <name evidence="4" type="ORF">GOP47_0019690</name>
</gene>
<evidence type="ECO:0000313" key="4">
    <source>
        <dbReference type="EMBL" id="KAI5064995.1"/>
    </source>
</evidence>
<dbReference type="PROSITE" id="PS50119">
    <property type="entry name" value="ZF_BBOX"/>
    <property type="match status" value="1"/>
</dbReference>
<keyword evidence="1" id="KW-0863">Zinc-finger</keyword>
<dbReference type="EMBL" id="JABFUD020000019">
    <property type="protein sequence ID" value="KAI5064995.1"/>
    <property type="molecule type" value="Genomic_DNA"/>
</dbReference>
<feature type="compositionally biased region" description="Low complexity" evidence="2">
    <location>
        <begin position="210"/>
        <end position="223"/>
    </location>
</feature>
<feature type="region of interest" description="Disordered" evidence="2">
    <location>
        <begin position="173"/>
        <end position="223"/>
    </location>
</feature>
<dbReference type="Pfam" id="PF04640">
    <property type="entry name" value="PLATZ"/>
    <property type="match status" value="1"/>
</dbReference>
<keyword evidence="5" id="KW-1185">Reference proteome</keyword>
<evidence type="ECO:0000256" key="1">
    <source>
        <dbReference type="PROSITE-ProRule" id="PRU00024"/>
    </source>
</evidence>
<dbReference type="PANTHER" id="PTHR31065:SF1">
    <property type="entry name" value="OS09G0116050 PROTEIN"/>
    <property type="match status" value="1"/>
</dbReference>
<evidence type="ECO:0000259" key="3">
    <source>
        <dbReference type="PROSITE" id="PS50119"/>
    </source>
</evidence>
<dbReference type="PANTHER" id="PTHR31065">
    <property type="entry name" value="PLATZ TRANSCRIPTION FACTOR FAMILY PROTEIN"/>
    <property type="match status" value="1"/>
</dbReference>
<feature type="domain" description="B box-type" evidence="3">
    <location>
        <begin position="20"/>
        <end position="58"/>
    </location>
</feature>
<comment type="caution">
    <text evidence="4">The sequence shown here is derived from an EMBL/GenBank/DDBJ whole genome shotgun (WGS) entry which is preliminary data.</text>
</comment>
<dbReference type="OrthoDB" id="1908108at2759"/>
<feature type="compositionally biased region" description="Low complexity" evidence="2">
    <location>
        <begin position="174"/>
        <end position="189"/>
    </location>
</feature>
<protein>
    <recommendedName>
        <fullName evidence="3">B box-type domain-containing protein</fullName>
    </recommendedName>
</protein>